<proteinExistence type="inferred from homology"/>
<dbReference type="InterPro" id="IPR000515">
    <property type="entry name" value="MetI-like"/>
</dbReference>
<feature type="transmembrane region" description="Helical" evidence="8">
    <location>
        <begin position="403"/>
        <end position="422"/>
    </location>
</feature>
<reference evidence="10 11" key="1">
    <citation type="submission" date="2024-06" db="EMBL/GenBank/DDBJ databases">
        <authorList>
            <person name="Li Z."/>
            <person name="Jiang Y."/>
        </authorList>
    </citation>
    <scope>NUCLEOTIDE SEQUENCE [LARGE SCALE GENOMIC DNA]</scope>
    <source>
        <strain evidence="10 11">HSW-8</strain>
    </source>
</reference>
<feature type="transmembrane region" description="Helical" evidence="8">
    <location>
        <begin position="284"/>
        <end position="309"/>
    </location>
</feature>
<sequence>MLRSGHLWRLASLLVAALALLPLLALLAAALQGDANVWPHLLQHVLPPTLRDTGLLLVGVGALVILIGTACAWLVSAYDFRGRALLDWALLLPLAVPTYIVAYAYMDLLHPIGPLQTALRALLGIDSPRDLRLPEVRSLGGCILVLGFVLYPYVYLPTRALFLMQSATLLEAARTLGAGPGAVFLRVALPLARPAVAVGASLALMETINDIGASEFLGVRTLTISIYSTWVNRTDLAGAAQIALAMLALVAALLLLERRGRRAQRYDAAAQRARPLAPTRLRGFAGAGALMLGSIPVLLGFVAPALYLVDQSIARLRFSGLPPALLDATLNTVTLAALATAVTVALGTLVAAAVRLVPGVTTRCCERIAGLGYAVPGTVLAIGLLGPLGAFDVWAGDALERQFGASVGLLTLGSGAALIYAYSARFLAVSVGGVESGFARIAPALDHAARTLGEGSVGVLRRVHLPLLHPALAAAALLVFVDCMKELPATLLLRPLNFETLATTLYGEAARGTYEDGAVAALIIVLAGLLPVMLLARVGRRTEPTAAAVARPTA</sequence>
<evidence type="ECO:0000313" key="10">
    <source>
        <dbReference type="EMBL" id="MES0874425.1"/>
    </source>
</evidence>
<evidence type="ECO:0000259" key="9">
    <source>
        <dbReference type="PROSITE" id="PS50928"/>
    </source>
</evidence>
<dbReference type="SUPFAM" id="SSF161098">
    <property type="entry name" value="MetI-like"/>
    <property type="match status" value="2"/>
</dbReference>
<evidence type="ECO:0000256" key="2">
    <source>
        <dbReference type="ARBA" id="ARBA00022448"/>
    </source>
</evidence>
<dbReference type="PROSITE" id="PS50928">
    <property type="entry name" value="ABC_TM1"/>
    <property type="match status" value="2"/>
</dbReference>
<accession>A0ABV2AAZ8</accession>
<keyword evidence="6 8" id="KW-1133">Transmembrane helix</keyword>
<feature type="transmembrane region" description="Helical" evidence="8">
    <location>
        <begin position="517"/>
        <end position="536"/>
    </location>
</feature>
<dbReference type="Gene3D" id="1.10.3720.10">
    <property type="entry name" value="MetI-like"/>
    <property type="match status" value="2"/>
</dbReference>
<feature type="transmembrane region" description="Helical" evidence="8">
    <location>
        <begin position="85"/>
        <end position="106"/>
    </location>
</feature>
<evidence type="ECO:0000256" key="7">
    <source>
        <dbReference type="ARBA" id="ARBA00023136"/>
    </source>
</evidence>
<keyword evidence="7 8" id="KW-0472">Membrane</keyword>
<evidence type="ECO:0000256" key="3">
    <source>
        <dbReference type="ARBA" id="ARBA00022475"/>
    </source>
</evidence>
<feature type="domain" description="ABC transmembrane type-1" evidence="9">
    <location>
        <begin position="50"/>
        <end position="255"/>
    </location>
</feature>
<organism evidence="10 11">
    <name type="scientific">Sinimarinibacterium thermocellulolyticum</name>
    <dbReference type="NCBI Taxonomy" id="3170016"/>
    <lineage>
        <taxon>Bacteria</taxon>
        <taxon>Pseudomonadati</taxon>
        <taxon>Pseudomonadota</taxon>
        <taxon>Gammaproteobacteria</taxon>
        <taxon>Nevskiales</taxon>
        <taxon>Nevskiaceae</taxon>
        <taxon>Sinimarinibacterium</taxon>
    </lineage>
</organism>
<feature type="transmembrane region" description="Helical" evidence="8">
    <location>
        <begin position="236"/>
        <end position="256"/>
    </location>
</feature>
<dbReference type="PANTHER" id="PTHR43357:SF3">
    <property type="entry name" value="FE(3+)-TRANSPORT SYSTEM PERMEASE PROTEIN FBPB 2"/>
    <property type="match status" value="1"/>
</dbReference>
<feature type="transmembrane region" description="Helical" evidence="8">
    <location>
        <begin position="329"/>
        <end position="356"/>
    </location>
</feature>
<evidence type="ECO:0000256" key="8">
    <source>
        <dbReference type="RuleBase" id="RU363032"/>
    </source>
</evidence>
<evidence type="ECO:0000256" key="6">
    <source>
        <dbReference type="ARBA" id="ARBA00022989"/>
    </source>
</evidence>
<dbReference type="CDD" id="cd06261">
    <property type="entry name" value="TM_PBP2"/>
    <property type="match status" value="1"/>
</dbReference>
<evidence type="ECO:0000256" key="1">
    <source>
        <dbReference type="ARBA" id="ARBA00004429"/>
    </source>
</evidence>
<dbReference type="InterPro" id="IPR035906">
    <property type="entry name" value="MetI-like_sf"/>
</dbReference>
<feature type="domain" description="ABC transmembrane type-1" evidence="9">
    <location>
        <begin position="329"/>
        <end position="535"/>
    </location>
</feature>
<evidence type="ECO:0000256" key="4">
    <source>
        <dbReference type="ARBA" id="ARBA00022519"/>
    </source>
</evidence>
<comment type="subcellular location">
    <subcellularLocation>
        <location evidence="1">Cell inner membrane</location>
        <topology evidence="1">Multi-pass membrane protein</topology>
    </subcellularLocation>
    <subcellularLocation>
        <location evidence="8">Cell membrane</location>
        <topology evidence="8">Multi-pass membrane protein</topology>
    </subcellularLocation>
</comment>
<comment type="similarity">
    <text evidence="8">Belongs to the binding-protein-dependent transport system permease family.</text>
</comment>
<keyword evidence="2 8" id="KW-0813">Transport</keyword>
<dbReference type="RefSeq" id="WP_352889752.1">
    <property type="nucleotide sequence ID" value="NZ_JBEPIJ010000011.1"/>
</dbReference>
<feature type="transmembrane region" description="Helical" evidence="8">
    <location>
        <begin position="138"/>
        <end position="156"/>
    </location>
</feature>
<name>A0ABV2AAZ8_9GAMM</name>
<feature type="transmembrane region" description="Helical" evidence="8">
    <location>
        <begin position="368"/>
        <end position="391"/>
    </location>
</feature>
<gene>
    <name evidence="10" type="ORF">ABSH63_10480</name>
</gene>
<keyword evidence="4" id="KW-0997">Cell inner membrane</keyword>
<feature type="transmembrane region" description="Helical" evidence="8">
    <location>
        <begin position="57"/>
        <end position="78"/>
    </location>
</feature>
<dbReference type="PANTHER" id="PTHR43357">
    <property type="entry name" value="INNER MEMBRANE ABC TRANSPORTER PERMEASE PROTEIN YDCV"/>
    <property type="match status" value="1"/>
</dbReference>
<evidence type="ECO:0000256" key="5">
    <source>
        <dbReference type="ARBA" id="ARBA00022692"/>
    </source>
</evidence>
<dbReference type="EMBL" id="JBEPIJ010000011">
    <property type="protein sequence ID" value="MES0874425.1"/>
    <property type="molecule type" value="Genomic_DNA"/>
</dbReference>
<keyword evidence="3" id="KW-1003">Cell membrane</keyword>
<keyword evidence="11" id="KW-1185">Reference proteome</keyword>
<feature type="transmembrane region" description="Helical" evidence="8">
    <location>
        <begin position="463"/>
        <end position="481"/>
    </location>
</feature>
<comment type="caution">
    <text evidence="10">The sequence shown here is derived from an EMBL/GenBank/DDBJ whole genome shotgun (WGS) entry which is preliminary data.</text>
</comment>
<dbReference type="Pfam" id="PF00528">
    <property type="entry name" value="BPD_transp_1"/>
    <property type="match status" value="1"/>
</dbReference>
<evidence type="ECO:0000313" key="11">
    <source>
        <dbReference type="Proteomes" id="UP001465331"/>
    </source>
</evidence>
<keyword evidence="5 8" id="KW-0812">Transmembrane</keyword>
<dbReference type="Proteomes" id="UP001465331">
    <property type="component" value="Unassembled WGS sequence"/>
</dbReference>
<protein>
    <submittedName>
        <fullName evidence="10">Iron ABC transporter permease</fullName>
    </submittedName>
</protein>